<organism evidence="17 18">
    <name type="scientific">Coptis chinensis</name>
    <dbReference type="NCBI Taxonomy" id="261450"/>
    <lineage>
        <taxon>Eukaryota</taxon>
        <taxon>Viridiplantae</taxon>
        <taxon>Streptophyta</taxon>
        <taxon>Embryophyta</taxon>
        <taxon>Tracheophyta</taxon>
        <taxon>Spermatophyta</taxon>
        <taxon>Magnoliopsida</taxon>
        <taxon>Ranunculales</taxon>
        <taxon>Ranunculaceae</taxon>
        <taxon>Coptidoideae</taxon>
        <taxon>Coptis</taxon>
    </lineage>
</organism>
<keyword evidence="4 15" id="KW-0812">Transmembrane</keyword>
<dbReference type="InterPro" id="IPR032675">
    <property type="entry name" value="LRR_dom_sf"/>
</dbReference>
<evidence type="ECO:0000256" key="7">
    <source>
        <dbReference type="ARBA" id="ARBA00022741"/>
    </source>
</evidence>
<comment type="caution">
    <text evidence="17">The sequence shown here is derived from an EMBL/GenBank/DDBJ whole genome shotgun (WGS) entry which is preliminary data.</text>
</comment>
<dbReference type="InterPro" id="IPR000719">
    <property type="entry name" value="Prot_kinase_dom"/>
</dbReference>
<evidence type="ECO:0000256" key="2">
    <source>
        <dbReference type="ARBA" id="ARBA00022553"/>
    </source>
</evidence>
<evidence type="ECO:0000313" key="18">
    <source>
        <dbReference type="Proteomes" id="UP000631114"/>
    </source>
</evidence>
<dbReference type="GO" id="GO:0016020">
    <property type="term" value="C:membrane"/>
    <property type="evidence" value="ECO:0007669"/>
    <property type="project" value="UniProtKB-SubCell"/>
</dbReference>
<dbReference type="SUPFAM" id="SSF52058">
    <property type="entry name" value="L domain-like"/>
    <property type="match status" value="1"/>
</dbReference>
<accession>A0A835HFE3</accession>
<dbReference type="CDD" id="cd14066">
    <property type="entry name" value="STKc_IRAK"/>
    <property type="match status" value="1"/>
</dbReference>
<dbReference type="FunFam" id="3.80.10.10:FF:000731">
    <property type="entry name" value="Leucine-rich repeat receptor-like protein kinase"/>
    <property type="match status" value="1"/>
</dbReference>
<keyword evidence="6" id="KW-0677">Repeat</keyword>
<dbReference type="SUPFAM" id="SSF56112">
    <property type="entry name" value="Protein kinase-like (PK-like)"/>
    <property type="match status" value="1"/>
</dbReference>
<feature type="region of interest" description="Disordered" evidence="14">
    <location>
        <begin position="325"/>
        <end position="346"/>
    </location>
</feature>
<evidence type="ECO:0000256" key="3">
    <source>
        <dbReference type="ARBA" id="ARBA00022614"/>
    </source>
</evidence>
<evidence type="ECO:0000256" key="8">
    <source>
        <dbReference type="ARBA" id="ARBA00022840"/>
    </source>
</evidence>
<gene>
    <name evidence="17" type="ORF">IFM89_005329</name>
</gene>
<keyword evidence="2" id="KW-0597">Phosphoprotein</keyword>
<dbReference type="InterPro" id="IPR025875">
    <property type="entry name" value="Leu-rich_rpt_4"/>
</dbReference>
<feature type="non-terminal residue" evidence="17">
    <location>
        <position position="668"/>
    </location>
</feature>
<dbReference type="FunFam" id="3.30.200.20:FF:000307">
    <property type="entry name" value="pollen receptor-like kinase 1"/>
    <property type="match status" value="1"/>
</dbReference>
<evidence type="ECO:0000259" key="16">
    <source>
        <dbReference type="PROSITE" id="PS50011"/>
    </source>
</evidence>
<evidence type="ECO:0000256" key="11">
    <source>
        <dbReference type="ARBA" id="ARBA00023170"/>
    </source>
</evidence>
<keyword evidence="7 13" id="KW-0547">Nucleotide-binding</keyword>
<dbReference type="PANTHER" id="PTHR48010:SF59">
    <property type="entry name" value="PROTEIN KINASE DOMAIN-CONTAINING PROTEIN"/>
    <property type="match status" value="1"/>
</dbReference>
<dbReference type="Gene3D" id="3.80.10.10">
    <property type="entry name" value="Ribonuclease Inhibitor"/>
    <property type="match status" value="2"/>
</dbReference>
<feature type="region of interest" description="Disordered" evidence="14">
    <location>
        <begin position="641"/>
        <end position="668"/>
    </location>
</feature>
<evidence type="ECO:0000256" key="10">
    <source>
        <dbReference type="ARBA" id="ARBA00023136"/>
    </source>
</evidence>
<dbReference type="PROSITE" id="PS50011">
    <property type="entry name" value="PROTEIN_KINASE_DOM"/>
    <property type="match status" value="1"/>
</dbReference>
<feature type="transmembrane region" description="Helical" evidence="15">
    <location>
        <begin position="36"/>
        <end position="57"/>
    </location>
</feature>
<dbReference type="GO" id="GO:0004672">
    <property type="term" value="F:protein kinase activity"/>
    <property type="evidence" value="ECO:0007669"/>
    <property type="project" value="InterPro"/>
</dbReference>
<dbReference type="Pfam" id="PF12799">
    <property type="entry name" value="LRR_4"/>
    <property type="match status" value="1"/>
</dbReference>
<dbReference type="GO" id="GO:0005524">
    <property type="term" value="F:ATP binding"/>
    <property type="evidence" value="ECO:0007669"/>
    <property type="project" value="UniProtKB-UniRule"/>
</dbReference>
<dbReference type="InterPro" id="IPR017441">
    <property type="entry name" value="Protein_kinase_ATP_BS"/>
</dbReference>
<name>A0A835HFE3_9MAGN</name>
<proteinExistence type="inferred from homology"/>
<comment type="similarity">
    <text evidence="12">Belongs to the protein kinase superfamily.</text>
</comment>
<protein>
    <recommendedName>
        <fullName evidence="16">Protein kinase domain-containing protein</fullName>
    </recommendedName>
</protein>
<evidence type="ECO:0000313" key="17">
    <source>
        <dbReference type="EMBL" id="KAF9595843.1"/>
    </source>
</evidence>
<dbReference type="InterPro" id="IPR001611">
    <property type="entry name" value="Leu-rich_rpt"/>
</dbReference>
<evidence type="ECO:0000256" key="5">
    <source>
        <dbReference type="ARBA" id="ARBA00022729"/>
    </source>
</evidence>
<keyword evidence="9 15" id="KW-1133">Transmembrane helix</keyword>
<dbReference type="InterPro" id="IPR013210">
    <property type="entry name" value="LRR_N_plant-typ"/>
</dbReference>
<evidence type="ECO:0000256" key="4">
    <source>
        <dbReference type="ARBA" id="ARBA00022692"/>
    </source>
</evidence>
<keyword evidence="11" id="KW-0675">Receptor</keyword>
<dbReference type="OrthoDB" id="69842at2759"/>
<keyword evidence="3" id="KW-0433">Leucine-rich repeat</keyword>
<dbReference type="PROSITE" id="PS00107">
    <property type="entry name" value="PROTEIN_KINASE_ATP"/>
    <property type="match status" value="1"/>
</dbReference>
<dbReference type="Proteomes" id="UP000631114">
    <property type="component" value="Unassembled WGS sequence"/>
</dbReference>
<evidence type="ECO:0000256" key="14">
    <source>
        <dbReference type="SAM" id="MobiDB-lite"/>
    </source>
</evidence>
<keyword evidence="5" id="KW-0732">Signal</keyword>
<reference evidence="17 18" key="1">
    <citation type="submission" date="2020-10" db="EMBL/GenBank/DDBJ databases">
        <title>The Coptis chinensis genome and diversification of protoberbering-type alkaloids.</title>
        <authorList>
            <person name="Wang B."/>
            <person name="Shu S."/>
            <person name="Song C."/>
            <person name="Liu Y."/>
        </authorList>
    </citation>
    <scope>NUCLEOTIDE SEQUENCE [LARGE SCALE GENOMIC DNA]</scope>
    <source>
        <strain evidence="17">HL-2020</strain>
        <tissue evidence="17">Leaf</tissue>
    </source>
</reference>
<feature type="binding site" evidence="13">
    <location>
        <position position="410"/>
    </location>
    <ligand>
        <name>ATP</name>
        <dbReference type="ChEBI" id="CHEBI:30616"/>
    </ligand>
</feature>
<comment type="subcellular location">
    <subcellularLocation>
        <location evidence="1">Membrane</location>
        <topology evidence="1">Single-pass membrane protein</topology>
    </subcellularLocation>
</comment>
<dbReference type="AlphaFoldDB" id="A0A835HFE3"/>
<evidence type="ECO:0000256" key="1">
    <source>
        <dbReference type="ARBA" id="ARBA00004167"/>
    </source>
</evidence>
<evidence type="ECO:0000256" key="12">
    <source>
        <dbReference type="ARBA" id="ARBA00038349"/>
    </source>
</evidence>
<dbReference type="Gene3D" id="3.30.200.20">
    <property type="entry name" value="Phosphorylase Kinase, domain 1"/>
    <property type="match status" value="1"/>
</dbReference>
<evidence type="ECO:0000256" key="6">
    <source>
        <dbReference type="ARBA" id="ARBA00022737"/>
    </source>
</evidence>
<dbReference type="Pfam" id="PF08263">
    <property type="entry name" value="LRRNT_2"/>
    <property type="match status" value="1"/>
</dbReference>
<evidence type="ECO:0000256" key="15">
    <source>
        <dbReference type="SAM" id="Phobius"/>
    </source>
</evidence>
<keyword evidence="10 15" id="KW-0472">Membrane</keyword>
<keyword evidence="18" id="KW-1185">Reference proteome</keyword>
<feature type="compositionally biased region" description="Basic and acidic residues" evidence="14">
    <location>
        <begin position="641"/>
        <end position="662"/>
    </location>
</feature>
<dbReference type="Gene3D" id="1.10.510.10">
    <property type="entry name" value="Transferase(Phosphotransferase) domain 1"/>
    <property type="match status" value="1"/>
</dbReference>
<dbReference type="Pfam" id="PF00560">
    <property type="entry name" value="LRR_1"/>
    <property type="match status" value="2"/>
</dbReference>
<feature type="transmembrane region" description="Helical" evidence="15">
    <location>
        <begin position="288"/>
        <end position="314"/>
    </location>
</feature>
<keyword evidence="8 13" id="KW-0067">ATP-binding</keyword>
<dbReference type="FunFam" id="3.80.10.10:FF:000129">
    <property type="entry name" value="Leucine-rich repeat receptor-like kinase"/>
    <property type="match status" value="1"/>
</dbReference>
<dbReference type="EMBL" id="JADFTS010000007">
    <property type="protein sequence ID" value="KAF9595843.1"/>
    <property type="molecule type" value="Genomic_DNA"/>
</dbReference>
<evidence type="ECO:0000256" key="13">
    <source>
        <dbReference type="PROSITE-ProRule" id="PRU10141"/>
    </source>
</evidence>
<feature type="compositionally biased region" description="Basic and acidic residues" evidence="14">
    <location>
        <begin position="335"/>
        <end position="346"/>
    </location>
</feature>
<dbReference type="Pfam" id="PF00069">
    <property type="entry name" value="Pkinase"/>
    <property type="match status" value="1"/>
</dbReference>
<sequence>EEQEFPKQLTHTHSPSHAWVTGQLSMKHLLRLNSHYFTSLSFLFTILFLPVAIASLVSEKQALLNFSASVPHGRKLNWTNATPICSSWVGITCTPDGAHVLALRLPGVGLYGQIPANTLGKLGALQTLSLRSNRLTGSLPSDITSLPSLQYIFLQNNNFAGNIPSLPPILKVLDLSFNSFTGNIPPTFQNLTKLTGLSLQSNNLSGHIPDLNLPRLKHLNLSNNDLNGSIPSSLEKFPNSSFEGNSHLCGPPLRPCFPISPSPSPSAPSFPPLPLVPQKHRNGSKKKIGTRAIIAIAAGGSALLLLLALVILVFCLKKRDREGGHVLKGKGTGGGRHETPKEEFGSGAQEAEKNKLVFFEGCSFNFDLEDLLRASAEVLGKGSYGTAYKAALEEGTTVVVKRLKEVVVGKREFEQQMETVGRVGQHPNVVPLRAYYYSKDEKLLVYDYVAAGSLSALLHGSRGTGRTPLDWDSRVKISLGTARGIAHIHSTGGGKFSHGNIKSSNVLLNQELDGCVSDFGLTPLMNFPATPSRSAGYRAPEVIETRKPTQKSDVYSFGVLLLEMLTGKAPLQSPGRDDIADLPRWVQSVVREEWTAEVFDVELMKFQNIEEEMVQMLQIAMACVVKVPDMRPKMDEVVKMIEEVRQSDSENRPSSEENKSKDSTMQTP</sequence>
<dbReference type="FunFam" id="1.10.510.10:FF:000095">
    <property type="entry name" value="protein STRUBBELIG-RECEPTOR FAMILY 8"/>
    <property type="match status" value="1"/>
</dbReference>
<dbReference type="PANTHER" id="PTHR48010">
    <property type="entry name" value="OS05G0588300 PROTEIN"/>
    <property type="match status" value="1"/>
</dbReference>
<dbReference type="InterPro" id="IPR011009">
    <property type="entry name" value="Kinase-like_dom_sf"/>
</dbReference>
<feature type="domain" description="Protein kinase" evidence="16">
    <location>
        <begin position="373"/>
        <end position="665"/>
    </location>
</feature>
<evidence type="ECO:0000256" key="9">
    <source>
        <dbReference type="ARBA" id="ARBA00022989"/>
    </source>
</evidence>
<dbReference type="InterPro" id="IPR050994">
    <property type="entry name" value="At_inactive_RLKs"/>
</dbReference>